<evidence type="ECO:0000256" key="5">
    <source>
        <dbReference type="SAM" id="MobiDB-lite"/>
    </source>
</evidence>
<feature type="repeat" description="TPR" evidence="3">
    <location>
        <begin position="614"/>
        <end position="647"/>
    </location>
</feature>
<feature type="compositionally biased region" description="Low complexity" evidence="5">
    <location>
        <begin position="989"/>
        <end position="1022"/>
    </location>
</feature>
<dbReference type="GO" id="GO:0051301">
    <property type="term" value="P:cell division"/>
    <property type="evidence" value="ECO:0007669"/>
    <property type="project" value="TreeGrafter"/>
</dbReference>
<dbReference type="GO" id="GO:0005680">
    <property type="term" value="C:anaphase-promoting complex"/>
    <property type="evidence" value="ECO:0007669"/>
    <property type="project" value="TreeGrafter"/>
</dbReference>
<feature type="repeat" description="TPR" evidence="3">
    <location>
        <begin position="478"/>
        <end position="511"/>
    </location>
</feature>
<dbReference type="GO" id="GO:0007091">
    <property type="term" value="P:metaphase/anaphase transition of mitotic cell cycle"/>
    <property type="evidence" value="ECO:0007669"/>
    <property type="project" value="TreeGrafter"/>
</dbReference>
<dbReference type="GO" id="GO:0005737">
    <property type="term" value="C:cytoplasm"/>
    <property type="evidence" value="ECO:0007669"/>
    <property type="project" value="TreeGrafter"/>
</dbReference>
<feature type="compositionally biased region" description="Polar residues" evidence="5">
    <location>
        <begin position="32"/>
        <end position="41"/>
    </location>
</feature>
<feature type="repeat" description="TPR" evidence="3">
    <location>
        <begin position="580"/>
        <end position="613"/>
    </location>
</feature>
<name>A0A8H8PC28_9AGAM</name>
<dbReference type="GeneID" id="67024273"/>
<dbReference type="GO" id="GO:0031145">
    <property type="term" value="P:anaphase-promoting complex-dependent catabolic process"/>
    <property type="evidence" value="ECO:0007669"/>
    <property type="project" value="TreeGrafter"/>
</dbReference>
<dbReference type="Proteomes" id="UP000650533">
    <property type="component" value="Chromosome 16"/>
</dbReference>
<feature type="coiled-coil region" evidence="4">
    <location>
        <begin position="680"/>
        <end position="707"/>
    </location>
</feature>
<feature type="region of interest" description="Disordered" evidence="5">
    <location>
        <begin position="1"/>
        <end position="75"/>
    </location>
</feature>
<feature type="region of interest" description="Disordered" evidence="5">
    <location>
        <begin position="752"/>
        <end position="775"/>
    </location>
</feature>
<feature type="repeat" description="TPR" evidence="3">
    <location>
        <begin position="708"/>
        <end position="741"/>
    </location>
</feature>
<dbReference type="Gene3D" id="1.25.40.10">
    <property type="entry name" value="Tetratricopeptide repeat domain"/>
    <property type="match status" value="4"/>
</dbReference>
<feature type="repeat" description="TPR" evidence="3">
    <location>
        <begin position="185"/>
        <end position="218"/>
    </location>
</feature>
<dbReference type="AlphaFoldDB" id="A0A8H8PC28"/>
<feature type="compositionally biased region" description="Polar residues" evidence="5">
    <location>
        <begin position="1"/>
        <end position="20"/>
    </location>
</feature>
<dbReference type="EMBL" id="CP059673">
    <property type="protein sequence ID" value="QRW27396.1"/>
    <property type="molecule type" value="Genomic_DNA"/>
</dbReference>
<feature type="repeat" description="TPR" evidence="3">
    <location>
        <begin position="546"/>
        <end position="579"/>
    </location>
</feature>
<gene>
    <name evidence="6" type="ORF">RhiXN_01991</name>
</gene>
<feature type="compositionally biased region" description="Pro residues" evidence="5">
    <location>
        <begin position="64"/>
        <end position="74"/>
    </location>
</feature>
<dbReference type="Pfam" id="PF13432">
    <property type="entry name" value="TPR_16"/>
    <property type="match status" value="2"/>
</dbReference>
<sequence length="1072" mass="117926">MNGAWQPQSRFGVHTPNTPTEPFGAFGEQHQGHYQSYQPQARNHRAHQTQNHAAPPLTQSHLPSVPPTATPTPPSATTRLAQLVKHSLEHDLARTAVFYAERLHALTRGSHDARHLLSKALFAAGQINSALGVVSGADMCWACCQLYARCSEKLRKYRIAREMMERCLKEVADDRPHGIGPLEEATMHCQAGQYAMKGNLYDKAVASFKEALRLNPYLWEAFEMLGALGSFPNPSDVFPSKRPRTSEHQGPQHMAPSASGAGFFTPPAASASNATTAARVFGGGAGGFRLEGPRDSLTSNESIYPDNSMHAYGGATTRLEGRPAVKRQRGRPGTINAASLVEIGEKKKVASTKMTTRSTSENNTNTLGGVARRSTRLLSGLGKGIPSKVGVTRERKRSAPKRTGSDMDDEPNPTAVLPPPPASPTPSSPERAETEAADAYIMDLVRTFGRAVQALAQYRSADVLEELESLPEEQKRAASVMVLIGRAEYERADYTKAKRAFTLARTLDPSRIWDMDIFSTLLWHLRNDVELSFLAQELLALDQRSPQAWIAVGNAFSLQKEHEQALTAFKRAVALDPHCAYAHTLIGHESVSMEEFEKAASSFQSALRVDRRHYNAWYGLGTVYQKTSKLRHAEYHFERAAEINPCNAVIEKRGEREVALRRYDHACRISPENSLVRFNRARLLMALERYEEAIEDLVRLKDIVSDEANVWFTLGKAYWAMGRRTLATQHLTVAQELDPKLVGAVRELMERGGEEEDGDVGDSTMDETLLPTRPPQYCRSTDATMSHTIHIHRSVISSPSKMSSTRPITNQWAAVVSRRKLQLACDGQGRKDVNILHRLVLVSNFARAHQDECTPPPAPTTAQPDSFVFPDISQSTQPPSNLEEADWLDAILQELEEEAEVMVSCLPPDEECNASSSDAPVEDEDVIVCDSYFSYVYAPSDPTADPTPTPASFSPEHSEDLADSLSDLPFHSTPSLVHSMDVDSDEEGPSTPSTSFVDTDTPTTTRTATIHTTSPSSHCSTSPSPALPSYGLVSHIIRPSSRLLITDIYCLGPCTLSSHVSCVQFLLSLFLS</sequence>
<feature type="region of interest" description="Disordered" evidence="5">
    <location>
        <begin position="940"/>
        <end position="1022"/>
    </location>
</feature>
<feature type="region of interest" description="Disordered" evidence="5">
    <location>
        <begin position="348"/>
        <end position="433"/>
    </location>
</feature>
<evidence type="ECO:0000256" key="3">
    <source>
        <dbReference type="PROSITE-ProRule" id="PRU00339"/>
    </source>
</evidence>
<protein>
    <recommendedName>
        <fullName evidence="8">TPR-like protein</fullName>
    </recommendedName>
</protein>
<dbReference type="InterPro" id="IPR019734">
    <property type="entry name" value="TPR_rpt"/>
</dbReference>
<dbReference type="PANTHER" id="PTHR12558">
    <property type="entry name" value="CELL DIVISION CYCLE 16,23,27"/>
    <property type="match status" value="1"/>
</dbReference>
<feature type="region of interest" description="Disordered" evidence="5">
    <location>
        <begin position="851"/>
        <end position="880"/>
    </location>
</feature>
<dbReference type="SMART" id="SM00028">
    <property type="entry name" value="TPR"/>
    <property type="match status" value="7"/>
</dbReference>
<dbReference type="PROSITE" id="PS50005">
    <property type="entry name" value="TPR"/>
    <property type="match status" value="6"/>
</dbReference>
<feature type="compositionally biased region" description="Low complexity" evidence="5">
    <location>
        <begin position="355"/>
        <end position="366"/>
    </location>
</feature>
<accession>A0A8H8PC28</accession>
<proteinExistence type="inferred from homology"/>
<dbReference type="GO" id="GO:0016567">
    <property type="term" value="P:protein ubiquitination"/>
    <property type="evidence" value="ECO:0007669"/>
    <property type="project" value="TreeGrafter"/>
</dbReference>
<organism evidence="6 7">
    <name type="scientific">Rhizoctonia solani</name>
    <dbReference type="NCBI Taxonomy" id="456999"/>
    <lineage>
        <taxon>Eukaryota</taxon>
        <taxon>Fungi</taxon>
        <taxon>Dikarya</taxon>
        <taxon>Basidiomycota</taxon>
        <taxon>Agaricomycotina</taxon>
        <taxon>Agaricomycetes</taxon>
        <taxon>Cantharellales</taxon>
        <taxon>Ceratobasidiaceae</taxon>
        <taxon>Rhizoctonia</taxon>
    </lineage>
</organism>
<feature type="compositionally biased region" description="Polar residues" evidence="5">
    <location>
        <begin position="48"/>
        <end position="62"/>
    </location>
</feature>
<evidence type="ECO:0000256" key="4">
    <source>
        <dbReference type="SAM" id="Coils"/>
    </source>
</evidence>
<evidence type="ECO:0000313" key="6">
    <source>
        <dbReference type="EMBL" id="QRW27396.1"/>
    </source>
</evidence>
<feature type="region of interest" description="Disordered" evidence="5">
    <location>
        <begin position="236"/>
        <end position="256"/>
    </location>
</feature>
<comment type="similarity">
    <text evidence="2">Belongs to the APC3/CDC27 family.</text>
</comment>
<evidence type="ECO:0000256" key="1">
    <source>
        <dbReference type="ARBA" id="ARBA00022803"/>
    </source>
</evidence>
<dbReference type="Pfam" id="PF12895">
    <property type="entry name" value="ANAPC3"/>
    <property type="match status" value="1"/>
</dbReference>
<feature type="compositionally biased region" description="Low complexity" evidence="5">
    <location>
        <begin position="940"/>
        <end position="955"/>
    </location>
</feature>
<dbReference type="SUPFAM" id="SSF48452">
    <property type="entry name" value="TPR-like"/>
    <property type="match status" value="2"/>
</dbReference>
<evidence type="ECO:0008006" key="8">
    <source>
        <dbReference type="Google" id="ProtNLM"/>
    </source>
</evidence>
<dbReference type="KEGG" id="rsx:RhiXN_01991"/>
<keyword evidence="4" id="KW-0175">Coiled coil</keyword>
<dbReference type="Pfam" id="PF13181">
    <property type="entry name" value="TPR_8"/>
    <property type="match status" value="3"/>
</dbReference>
<feature type="compositionally biased region" description="Pro residues" evidence="5">
    <location>
        <begin position="416"/>
        <end position="427"/>
    </location>
</feature>
<evidence type="ECO:0000313" key="7">
    <source>
        <dbReference type="Proteomes" id="UP000650533"/>
    </source>
</evidence>
<dbReference type="PANTHER" id="PTHR12558:SF13">
    <property type="entry name" value="CELL DIVISION CYCLE PROTEIN 27 HOMOLOG"/>
    <property type="match status" value="1"/>
</dbReference>
<evidence type="ECO:0000256" key="2">
    <source>
        <dbReference type="ARBA" id="ARBA00038210"/>
    </source>
</evidence>
<dbReference type="InterPro" id="IPR011990">
    <property type="entry name" value="TPR-like_helical_dom_sf"/>
</dbReference>
<reference evidence="6" key="1">
    <citation type="submission" date="2020-05" db="EMBL/GenBank/DDBJ databases">
        <title>Evolutionary and genomic comparisons of hybrid uninucleate and nonhybrid Rhizoctonia fungi.</title>
        <authorList>
            <person name="Li C."/>
            <person name="Chen X."/>
        </authorList>
    </citation>
    <scope>NUCLEOTIDE SEQUENCE</scope>
    <source>
        <strain evidence="6">AG-1 IA</strain>
    </source>
</reference>
<dbReference type="RefSeq" id="XP_043187633.1">
    <property type="nucleotide sequence ID" value="XM_043321810.1"/>
</dbReference>
<keyword evidence="1 3" id="KW-0802">TPR repeat</keyword>